<organism evidence="2 3">
    <name type="scientific">Elysia crispata</name>
    <name type="common">lettuce slug</name>
    <dbReference type="NCBI Taxonomy" id="231223"/>
    <lineage>
        <taxon>Eukaryota</taxon>
        <taxon>Metazoa</taxon>
        <taxon>Spiralia</taxon>
        <taxon>Lophotrochozoa</taxon>
        <taxon>Mollusca</taxon>
        <taxon>Gastropoda</taxon>
        <taxon>Heterobranchia</taxon>
        <taxon>Euthyneura</taxon>
        <taxon>Panpulmonata</taxon>
        <taxon>Sacoglossa</taxon>
        <taxon>Placobranchoidea</taxon>
        <taxon>Plakobranchidae</taxon>
        <taxon>Elysia</taxon>
    </lineage>
</organism>
<dbReference type="EMBL" id="JAWDGP010003986">
    <property type="protein sequence ID" value="KAK3768976.1"/>
    <property type="molecule type" value="Genomic_DNA"/>
</dbReference>
<gene>
    <name evidence="2" type="ORF">RRG08_020484</name>
</gene>
<reference evidence="2" key="1">
    <citation type="journal article" date="2023" name="G3 (Bethesda)">
        <title>A reference genome for the long-term kleptoplast-retaining sea slug Elysia crispata morphotype clarki.</title>
        <authorList>
            <person name="Eastman K.E."/>
            <person name="Pendleton A.L."/>
            <person name="Shaikh M.A."/>
            <person name="Suttiyut T."/>
            <person name="Ogas R."/>
            <person name="Tomko P."/>
            <person name="Gavelis G."/>
            <person name="Widhalm J.R."/>
            <person name="Wisecaver J.H."/>
        </authorList>
    </citation>
    <scope>NUCLEOTIDE SEQUENCE</scope>
    <source>
        <strain evidence="2">ECLA1</strain>
    </source>
</reference>
<feature type="region of interest" description="Disordered" evidence="1">
    <location>
        <begin position="1"/>
        <end position="27"/>
    </location>
</feature>
<name>A0AAE1DFU0_9GAST</name>
<dbReference type="AlphaFoldDB" id="A0AAE1DFU0"/>
<evidence type="ECO:0000313" key="3">
    <source>
        <dbReference type="Proteomes" id="UP001283361"/>
    </source>
</evidence>
<accession>A0AAE1DFU0</accession>
<feature type="compositionally biased region" description="Polar residues" evidence="1">
    <location>
        <begin position="14"/>
        <end position="26"/>
    </location>
</feature>
<evidence type="ECO:0000313" key="2">
    <source>
        <dbReference type="EMBL" id="KAK3768976.1"/>
    </source>
</evidence>
<dbReference type="Proteomes" id="UP001283361">
    <property type="component" value="Unassembled WGS sequence"/>
</dbReference>
<evidence type="ECO:0000256" key="1">
    <source>
        <dbReference type="SAM" id="MobiDB-lite"/>
    </source>
</evidence>
<comment type="caution">
    <text evidence="2">The sequence shown here is derived from an EMBL/GenBank/DDBJ whole genome shotgun (WGS) entry which is preliminary data.</text>
</comment>
<sequence>MSGPHSDWRVAAAVTSSAGPNQNTSGEEQDILTEEYITNLFGFFKCSIKISRNRLTVTPSSSQTTFETRTTKPLWIRHATTFITTQHSKISRRQSLQRVPDVRMRTKSITVSRLPAKRAQLGAARCGTSSLLLTVLRNARAPSFYLLLLEETSPGGKAQAKSRGEKILVSISSLSVININEASKTMPGKGKHGSAEVYDSPLFRADLPVIAGRAPTRTVYPQAKPVWPAVTRFLESS</sequence>
<protein>
    <submittedName>
        <fullName evidence="2">Uncharacterized protein</fullName>
    </submittedName>
</protein>
<proteinExistence type="predicted"/>
<keyword evidence="3" id="KW-1185">Reference proteome</keyword>